<dbReference type="Proteomes" id="UP000438991">
    <property type="component" value="Unassembled WGS sequence"/>
</dbReference>
<dbReference type="EMBL" id="WNKV01000009">
    <property type="protein sequence ID" value="MTW17284.1"/>
    <property type="molecule type" value="Genomic_DNA"/>
</dbReference>
<dbReference type="Gene3D" id="3.40.50.150">
    <property type="entry name" value="Vaccinia Virus protein VP39"/>
    <property type="match status" value="1"/>
</dbReference>
<reference evidence="1 2" key="1">
    <citation type="submission" date="2019-11" db="EMBL/GenBank/DDBJ databases">
        <title>Whole-genome sequence of Rhodoplanes serenus DSM 18633, type strain.</title>
        <authorList>
            <person name="Kyndt J.A."/>
            <person name="Meyer T.E."/>
        </authorList>
    </citation>
    <scope>NUCLEOTIDE SEQUENCE [LARGE SCALE GENOMIC DNA]</scope>
    <source>
        <strain evidence="1 2">DSM 18633</strain>
    </source>
</reference>
<name>A0A9X5ATC9_9BRAD</name>
<dbReference type="SUPFAM" id="SSF53335">
    <property type="entry name" value="S-adenosyl-L-methionine-dependent methyltransferases"/>
    <property type="match status" value="1"/>
</dbReference>
<organism evidence="1 2">
    <name type="scientific">Rhodoplanes serenus</name>
    <dbReference type="NCBI Taxonomy" id="200615"/>
    <lineage>
        <taxon>Bacteria</taxon>
        <taxon>Pseudomonadati</taxon>
        <taxon>Pseudomonadota</taxon>
        <taxon>Alphaproteobacteria</taxon>
        <taxon>Hyphomicrobiales</taxon>
        <taxon>Nitrobacteraceae</taxon>
        <taxon>Rhodoplanes</taxon>
    </lineage>
</organism>
<evidence type="ECO:0000313" key="2">
    <source>
        <dbReference type="Proteomes" id="UP000438991"/>
    </source>
</evidence>
<sequence length="178" mass="20163">MRHGDAVWFLKQMEFVQSSEKRFEGFEGSVLEAGSGPIGFFELMENVDVTAQDTLMELYAEHLPYSTLGKRGAATYTGTPVPQFEDRYRFVVCSNVLDHTADWIEFLRDCCVLLEPGGELLLITDSRGAPMEGHTQVFSPQQLRMVLRILGAQTFLVDRTEPVTDGHCDFRNYVRAVF</sequence>
<keyword evidence="1" id="KW-0489">Methyltransferase</keyword>
<dbReference type="GO" id="GO:0032259">
    <property type="term" value="P:methylation"/>
    <property type="evidence" value="ECO:0007669"/>
    <property type="project" value="UniProtKB-KW"/>
</dbReference>
<gene>
    <name evidence="1" type="ORF">GJ689_13835</name>
</gene>
<dbReference type="InterPro" id="IPR029063">
    <property type="entry name" value="SAM-dependent_MTases_sf"/>
</dbReference>
<protein>
    <submittedName>
        <fullName evidence="1">Methyltransferase domain-containing protein</fullName>
    </submittedName>
</protein>
<dbReference type="AlphaFoldDB" id="A0A9X5ATC9"/>
<dbReference type="GO" id="GO:0008168">
    <property type="term" value="F:methyltransferase activity"/>
    <property type="evidence" value="ECO:0007669"/>
    <property type="project" value="UniProtKB-KW"/>
</dbReference>
<keyword evidence="1" id="KW-0808">Transferase</keyword>
<accession>A0A9X5ATC9</accession>
<proteinExistence type="predicted"/>
<evidence type="ECO:0000313" key="1">
    <source>
        <dbReference type="EMBL" id="MTW17284.1"/>
    </source>
</evidence>
<comment type="caution">
    <text evidence="1">The sequence shown here is derived from an EMBL/GenBank/DDBJ whole genome shotgun (WGS) entry which is preliminary data.</text>
</comment>
<dbReference type="Pfam" id="PF13489">
    <property type="entry name" value="Methyltransf_23"/>
    <property type="match status" value="1"/>
</dbReference>